<dbReference type="GO" id="GO:0043565">
    <property type="term" value="F:sequence-specific DNA binding"/>
    <property type="evidence" value="ECO:0007669"/>
    <property type="project" value="InterPro"/>
</dbReference>
<evidence type="ECO:0000256" key="3">
    <source>
        <dbReference type="ARBA" id="ARBA00023163"/>
    </source>
</evidence>
<dbReference type="InterPro" id="IPR052158">
    <property type="entry name" value="INH-QAR"/>
</dbReference>
<dbReference type="InterPro" id="IPR002818">
    <property type="entry name" value="DJ-1/PfpI"/>
</dbReference>
<evidence type="ECO:0000313" key="7">
    <source>
        <dbReference type="Proteomes" id="UP000002565"/>
    </source>
</evidence>
<keyword evidence="1" id="KW-0805">Transcription regulation</keyword>
<dbReference type="InterPro" id="IPR029062">
    <property type="entry name" value="Class_I_gatase-like"/>
</dbReference>
<dbReference type="SUPFAM" id="SSF46689">
    <property type="entry name" value="Homeodomain-like"/>
    <property type="match status" value="2"/>
</dbReference>
<evidence type="ECO:0000259" key="5">
    <source>
        <dbReference type="PROSITE" id="PS01124"/>
    </source>
</evidence>
<dbReference type="CDD" id="cd03136">
    <property type="entry name" value="GATase1_AraC_ArgR_like"/>
    <property type="match status" value="1"/>
</dbReference>
<dbReference type="HOGENOM" id="CLU_000445_59_0_5"/>
<keyword evidence="4" id="KW-0472">Membrane</keyword>
<dbReference type="GO" id="GO:0003700">
    <property type="term" value="F:DNA-binding transcription factor activity"/>
    <property type="evidence" value="ECO:0007669"/>
    <property type="project" value="InterPro"/>
</dbReference>
<dbReference type="InterPro" id="IPR018062">
    <property type="entry name" value="HTH_AraC-typ_CS"/>
</dbReference>
<evidence type="ECO:0000256" key="1">
    <source>
        <dbReference type="ARBA" id="ARBA00023015"/>
    </source>
</evidence>
<dbReference type="Gene3D" id="3.40.50.880">
    <property type="match status" value="1"/>
</dbReference>
<keyword evidence="4" id="KW-0812">Transmembrane</keyword>
<reference evidence="6 7" key="1">
    <citation type="journal article" date="2008" name="PLoS ONE">
        <title>Genome sequence of Brucella abortus vaccine strain S19 compared to virulent strains yields candidate virulence genes.</title>
        <authorList>
            <person name="Crasta O.R."/>
            <person name="Folkerts O."/>
            <person name="Fei Z."/>
            <person name="Mane S.P."/>
            <person name="Evans C."/>
            <person name="Martino-Catt S."/>
            <person name="Bricker B."/>
            <person name="Yu G."/>
            <person name="Du L."/>
            <person name="Sobral B.W."/>
        </authorList>
    </citation>
    <scope>NUCLEOTIDE SEQUENCE [LARGE SCALE GENOMIC DNA]</scope>
    <source>
        <strain evidence="6 7">S19</strain>
    </source>
</reference>
<dbReference type="EMBL" id="CP000887">
    <property type="protein sequence ID" value="ACD72750.1"/>
    <property type="molecule type" value="Genomic_DNA"/>
</dbReference>
<dbReference type="PANTHER" id="PTHR43130">
    <property type="entry name" value="ARAC-FAMILY TRANSCRIPTIONAL REGULATOR"/>
    <property type="match status" value="1"/>
</dbReference>
<evidence type="ECO:0000313" key="6">
    <source>
        <dbReference type="EMBL" id="ACD72750.1"/>
    </source>
</evidence>
<organism evidence="6 7">
    <name type="scientific">Brucella abortus (strain S19)</name>
    <dbReference type="NCBI Taxonomy" id="430066"/>
    <lineage>
        <taxon>Bacteria</taxon>
        <taxon>Pseudomonadati</taxon>
        <taxon>Pseudomonadota</taxon>
        <taxon>Alphaproteobacteria</taxon>
        <taxon>Hyphomicrobiales</taxon>
        <taxon>Brucellaceae</taxon>
        <taxon>Brucella/Ochrobactrum group</taxon>
        <taxon>Brucella</taxon>
    </lineage>
</organism>
<dbReference type="PANTHER" id="PTHR43130:SF3">
    <property type="entry name" value="HTH-TYPE TRANSCRIPTIONAL REGULATOR RV1931C"/>
    <property type="match status" value="1"/>
</dbReference>
<dbReference type="Gene3D" id="1.10.10.60">
    <property type="entry name" value="Homeodomain-like"/>
    <property type="match status" value="1"/>
</dbReference>
<sequence length="374" mass="41752">MAGQETTGNRDGNFARCRDGDTKLKTASGTAVQAFTNGIDRAMNQNSLVKRSIVFFLVPNFSMIAFATAIEPLRIANRMLGYDAYQWRLTSVDGKPVTASNGVECAVNASLEDERRYLQREQRPSMVFVCSGVHVEEFRNKSVFAWLREEYNRGVAVGGLCTGAHILAAAGLLSGRRCAIHWENLPGFSEAFPKAEVYADLFEVDSNLYTCAGGTASLDMMLKLIGDDFDANLVNKICEQALTDRVRSPQDRQRLPLRARLGIQNSKVLTIIEMMEANLSEPQALINVAHTIGLSRRQVERLFRQEMGRSPARYYLEIRLDRARHLLLQSSMPVVEVAVACGFVSASHFSKCYRELYGRSPQQERAERKILVAA</sequence>
<dbReference type="Pfam" id="PF01965">
    <property type="entry name" value="DJ-1_PfpI"/>
    <property type="match status" value="1"/>
</dbReference>
<dbReference type="KEGG" id="bmc:BAbS19_I12490"/>
<dbReference type="SMART" id="SM00342">
    <property type="entry name" value="HTH_ARAC"/>
    <property type="match status" value="1"/>
</dbReference>
<name>A0A0F6ARB6_BRUA1</name>
<evidence type="ECO:0000256" key="4">
    <source>
        <dbReference type="SAM" id="Phobius"/>
    </source>
</evidence>
<gene>
    <name evidence="6" type="ordered locus">BAbS19_I12490</name>
</gene>
<dbReference type="InterPro" id="IPR009057">
    <property type="entry name" value="Homeodomain-like_sf"/>
</dbReference>
<dbReference type="Pfam" id="PF12833">
    <property type="entry name" value="HTH_18"/>
    <property type="match status" value="1"/>
</dbReference>
<dbReference type="SUPFAM" id="SSF52317">
    <property type="entry name" value="Class I glutamine amidotransferase-like"/>
    <property type="match status" value="1"/>
</dbReference>
<proteinExistence type="predicted"/>
<dbReference type="AlphaFoldDB" id="A0A0F6ARB6"/>
<dbReference type="Proteomes" id="UP000002565">
    <property type="component" value="Chromosome 1"/>
</dbReference>
<keyword evidence="3" id="KW-0804">Transcription</keyword>
<dbReference type="PROSITE" id="PS00041">
    <property type="entry name" value="HTH_ARAC_FAMILY_1"/>
    <property type="match status" value="1"/>
</dbReference>
<keyword evidence="4" id="KW-1133">Transmembrane helix</keyword>
<feature type="domain" description="HTH araC/xylS-type" evidence="5">
    <location>
        <begin position="269"/>
        <end position="367"/>
    </location>
</feature>
<keyword evidence="2" id="KW-0238">DNA-binding</keyword>
<dbReference type="PROSITE" id="PS01124">
    <property type="entry name" value="HTH_ARAC_FAMILY_2"/>
    <property type="match status" value="1"/>
</dbReference>
<dbReference type="InterPro" id="IPR020449">
    <property type="entry name" value="Tscrpt_reg_AraC-type_HTH"/>
</dbReference>
<feature type="transmembrane region" description="Helical" evidence="4">
    <location>
        <begin position="53"/>
        <end position="70"/>
    </location>
</feature>
<evidence type="ECO:0000256" key="2">
    <source>
        <dbReference type="ARBA" id="ARBA00023125"/>
    </source>
</evidence>
<dbReference type="InterPro" id="IPR018060">
    <property type="entry name" value="HTH_AraC"/>
</dbReference>
<dbReference type="PRINTS" id="PR00032">
    <property type="entry name" value="HTHARAC"/>
</dbReference>
<accession>A0A0F6ARB6</accession>
<protein>
    <submittedName>
        <fullName evidence="6">Transcriptional regulator, ARAC family</fullName>
    </submittedName>
</protein>